<evidence type="ECO:0000313" key="1">
    <source>
        <dbReference type="EMBL" id="KLK93806.1"/>
    </source>
</evidence>
<comment type="caution">
    <text evidence="1">The sequence shown here is derived from an EMBL/GenBank/DDBJ whole genome shotgun (WGS) entry which is preliminary data.</text>
</comment>
<organism evidence="1 2">
    <name type="scientific">Microvirga vignae</name>
    <dbReference type="NCBI Taxonomy" id="1225564"/>
    <lineage>
        <taxon>Bacteria</taxon>
        <taxon>Pseudomonadati</taxon>
        <taxon>Pseudomonadota</taxon>
        <taxon>Alphaproteobacteria</taxon>
        <taxon>Hyphomicrobiales</taxon>
        <taxon>Methylobacteriaceae</taxon>
        <taxon>Microvirga</taxon>
    </lineage>
</organism>
<accession>A0A0H1RG72</accession>
<dbReference type="AlphaFoldDB" id="A0A0H1RG72"/>
<keyword evidence="2" id="KW-1185">Reference proteome</keyword>
<gene>
    <name evidence="1" type="ORF">AA309_07255</name>
</gene>
<dbReference type="STRING" id="1225564.AA309_07255"/>
<reference evidence="1 2" key="1">
    <citation type="submission" date="2015-05" db="EMBL/GenBank/DDBJ databases">
        <title>Draft genome sequence of Microvirga vignae strain BR3299, a novel nitrogen fixing bacteria isolated from Brazil semi-aired region.</title>
        <authorList>
            <person name="Zilli J.E."/>
            <person name="Passos S.R."/>
            <person name="Leite J."/>
            <person name="Baldani J.I."/>
            <person name="Xavier G.R."/>
            <person name="Rumjaneck N.G."/>
            <person name="Simoes-Araujo J.L."/>
        </authorList>
    </citation>
    <scope>NUCLEOTIDE SEQUENCE [LARGE SCALE GENOMIC DNA]</scope>
    <source>
        <strain evidence="1 2">BR3299</strain>
    </source>
</reference>
<name>A0A0H1RG72_9HYPH</name>
<dbReference type="EMBL" id="LCYG01000017">
    <property type="protein sequence ID" value="KLK93806.1"/>
    <property type="molecule type" value="Genomic_DNA"/>
</dbReference>
<dbReference type="Proteomes" id="UP000035489">
    <property type="component" value="Unassembled WGS sequence"/>
</dbReference>
<dbReference type="OrthoDB" id="7059145at2"/>
<sequence>MPKFRHPLPFVEIDRPSQCITKAKVAELEKGIQLEQQGFSELIADTDVSEEEIRKYAETNWYLTADEALRRKLVAGLL</sequence>
<dbReference type="PATRIC" id="fig|1225564.3.peg.1971"/>
<proteinExistence type="predicted"/>
<dbReference type="RefSeq" id="WP_047188329.1">
    <property type="nucleotide sequence ID" value="NZ_LCYG01000017.1"/>
</dbReference>
<protein>
    <submittedName>
        <fullName evidence="1">Uncharacterized protein</fullName>
    </submittedName>
</protein>
<evidence type="ECO:0000313" key="2">
    <source>
        <dbReference type="Proteomes" id="UP000035489"/>
    </source>
</evidence>